<dbReference type="InParanoid" id="I7MAG5"/>
<dbReference type="RefSeq" id="XP_001024793.4">
    <property type="nucleotide sequence ID" value="XM_001024793.4"/>
</dbReference>
<organism evidence="3 4">
    <name type="scientific">Tetrahymena thermophila (strain SB210)</name>
    <dbReference type="NCBI Taxonomy" id="312017"/>
    <lineage>
        <taxon>Eukaryota</taxon>
        <taxon>Sar</taxon>
        <taxon>Alveolata</taxon>
        <taxon>Ciliophora</taxon>
        <taxon>Intramacronucleata</taxon>
        <taxon>Oligohymenophorea</taxon>
        <taxon>Hymenostomatida</taxon>
        <taxon>Tetrahymenina</taxon>
        <taxon>Tetrahymenidae</taxon>
        <taxon>Tetrahymena</taxon>
    </lineage>
</organism>
<dbReference type="Proteomes" id="UP000009168">
    <property type="component" value="Unassembled WGS sequence"/>
</dbReference>
<sequence>MNFDQLEKIIAKNSSIKGLLTKQTNSSTQNGDLSILHNTSLNSLQNAQSEKVNETNQNLINTQNSPYQDQRTLTMKSTEKSFLTNDNISFNLQTTQQTQCGNNETVGLLKEQLTKIKLLTNDLQMKDHQIDILKEQVQELETEKTQLEQNFYDLQKQIRFNEDDFNIRLLSLQEKNESLLEFNHQLQQRIQIQNEQITQYQSDITQYRLAIEKYDIEKQNLISEVSQVKGVLKGIQQSTIGSREQMALLLSENENRGIELEKKRIQIEQLEQANDKSKGKIEKLEKKLASKEDKISEMEQQIQKVEKLTADNQKFSSENSQLRVDLSALKMRYEESMRSLEDTRASLARQIQSKSSLEENIDILQRDLQQSKKCQAEIKKRSEQLINDNLQLKEQLIELEQINRRMQRDSDLIIQEISEFAKDKLDEFEGDQALLQIKNQTSTLIQGNHSHNQSQNEVNSKGSYNMNQHQNYDDEECNEEDEEDQDDDNQTQNQTHNKSAQDTSISNSFSNQSRASIRGFQNAIISNRLASLDSFNKKEQKRSKSNTKPPKTTQKKQIITKRKKSNQNQVENVQSQQITSQNTPRQYIDLELLIPQEQLKIRIGYFAQMVGMYKKKVSILESQQQNLNSNIEKLQDHIEQLQQMTILNKAQQENTLFAVKEEYEEKIMRMKELFEQNEQEFQNKLYNCDDQIMSLQGEIEYLKHDQQQKEKEFIDVSQKYFEAEKINQNYYKLEQEVQNMENKIQLFTSVIEQFLYGFFNMHNKLQTRSMDVIVCKKFFEYFSTLNQVLNPFAEKHNISQAKQNNQQQQRKDQIYKLFRKGVFSVLFIVKIKKTNVKGDFSNAASGYWPNKTIKNSFLSKKTQQYDKLSEQIKRIIDKNCQKSSSSGFEKEALQSIGELLDKFNQTIPQYLFQNTQNNFQQKKENSLSLKAQKDANKISKLIKQNETFQIELNKMTQRVLALSEYTKQIESQFKDQENTVENKYKSQLQEKENTIQNLKHQLNLNQNINSLSQNSYNYSEHNLQQSVQTLNKIQSYQQFNSPAQSNLLSNQLIPPLPTSAQSFNQLQQQIQTQQYTQQQLQTSQTTEESRPLIKNQSSLIKKFYSQGNHNSLEQNLNQSQNYQQRDQFQQNFQTTNYENNLQNQNDFSNIEPSHSLIHQNHQNDHISVDSLQNELSKIMQRKNLRDSSNNSSASKLVKCPGKIVRNTNK</sequence>
<dbReference type="KEGG" id="tet:TTHERM_00237630"/>
<dbReference type="AlphaFoldDB" id="I7MAG5"/>
<feature type="compositionally biased region" description="Polar residues" evidence="2">
    <location>
        <begin position="447"/>
        <end position="469"/>
    </location>
</feature>
<keyword evidence="1" id="KW-0175">Coiled coil</keyword>
<feature type="coiled-coil region" evidence="1">
    <location>
        <begin position="253"/>
        <end position="409"/>
    </location>
</feature>
<evidence type="ECO:0000313" key="3">
    <source>
        <dbReference type="EMBL" id="EAS04548.4"/>
    </source>
</evidence>
<feature type="coiled-coil region" evidence="1">
    <location>
        <begin position="617"/>
        <end position="680"/>
    </location>
</feature>
<feature type="region of interest" description="Disordered" evidence="2">
    <location>
        <begin position="447"/>
        <end position="513"/>
    </location>
</feature>
<evidence type="ECO:0000256" key="2">
    <source>
        <dbReference type="SAM" id="MobiDB-lite"/>
    </source>
</evidence>
<dbReference type="GeneID" id="7829193"/>
<reference evidence="4" key="1">
    <citation type="journal article" date="2006" name="PLoS Biol.">
        <title>Macronuclear genome sequence of the ciliate Tetrahymena thermophila, a model eukaryote.</title>
        <authorList>
            <person name="Eisen J.A."/>
            <person name="Coyne R.S."/>
            <person name="Wu M."/>
            <person name="Wu D."/>
            <person name="Thiagarajan M."/>
            <person name="Wortman J.R."/>
            <person name="Badger J.H."/>
            <person name="Ren Q."/>
            <person name="Amedeo P."/>
            <person name="Jones K.M."/>
            <person name="Tallon L.J."/>
            <person name="Delcher A.L."/>
            <person name="Salzberg S.L."/>
            <person name="Silva J.C."/>
            <person name="Haas B.J."/>
            <person name="Majoros W.H."/>
            <person name="Farzad M."/>
            <person name="Carlton J.M."/>
            <person name="Smith R.K. Jr."/>
            <person name="Garg J."/>
            <person name="Pearlman R.E."/>
            <person name="Karrer K.M."/>
            <person name="Sun L."/>
            <person name="Manning G."/>
            <person name="Elde N.C."/>
            <person name="Turkewitz A.P."/>
            <person name="Asai D.J."/>
            <person name="Wilkes D.E."/>
            <person name="Wang Y."/>
            <person name="Cai H."/>
            <person name="Collins K."/>
            <person name="Stewart B.A."/>
            <person name="Lee S.R."/>
            <person name="Wilamowska K."/>
            <person name="Weinberg Z."/>
            <person name="Ruzzo W.L."/>
            <person name="Wloga D."/>
            <person name="Gaertig J."/>
            <person name="Frankel J."/>
            <person name="Tsao C.-C."/>
            <person name="Gorovsky M.A."/>
            <person name="Keeling P.J."/>
            <person name="Waller R.F."/>
            <person name="Patron N.J."/>
            <person name="Cherry J.M."/>
            <person name="Stover N.A."/>
            <person name="Krieger C.J."/>
            <person name="del Toro C."/>
            <person name="Ryder H.F."/>
            <person name="Williamson S.C."/>
            <person name="Barbeau R.A."/>
            <person name="Hamilton E.P."/>
            <person name="Orias E."/>
        </authorList>
    </citation>
    <scope>NUCLEOTIDE SEQUENCE [LARGE SCALE GENOMIC DNA]</scope>
    <source>
        <strain evidence="4">SB210</strain>
    </source>
</reference>
<feature type="coiled-coil region" evidence="1">
    <location>
        <begin position="116"/>
        <end position="157"/>
    </location>
</feature>
<feature type="compositionally biased region" description="Acidic residues" evidence="2">
    <location>
        <begin position="473"/>
        <end position="489"/>
    </location>
</feature>
<feature type="compositionally biased region" description="Low complexity" evidence="2">
    <location>
        <begin position="566"/>
        <end position="577"/>
    </location>
</feature>
<dbReference type="EMBL" id="GG662443">
    <property type="protein sequence ID" value="EAS04548.4"/>
    <property type="molecule type" value="Genomic_DNA"/>
</dbReference>
<feature type="region of interest" description="Disordered" evidence="2">
    <location>
        <begin position="534"/>
        <end position="581"/>
    </location>
</feature>
<feature type="coiled-coil region" evidence="1">
    <location>
        <begin position="938"/>
        <end position="1008"/>
    </location>
</feature>
<feature type="compositionally biased region" description="Low complexity" evidence="2">
    <location>
        <begin position="546"/>
        <end position="557"/>
    </location>
</feature>
<proteinExistence type="predicted"/>
<evidence type="ECO:0000313" key="4">
    <source>
        <dbReference type="Proteomes" id="UP000009168"/>
    </source>
</evidence>
<accession>I7MAG5</accession>
<keyword evidence="4" id="KW-1185">Reference proteome</keyword>
<protein>
    <submittedName>
        <fullName evidence="3">Uncharacterized protein</fullName>
    </submittedName>
</protein>
<name>I7MAG5_TETTS</name>
<gene>
    <name evidence="3" type="ORF">TTHERM_00237630</name>
</gene>
<feature type="compositionally biased region" description="Polar residues" evidence="2">
    <location>
        <begin position="495"/>
        <end position="513"/>
    </location>
</feature>
<evidence type="ECO:0000256" key="1">
    <source>
        <dbReference type="SAM" id="Coils"/>
    </source>
</evidence>